<evidence type="ECO:0000256" key="1">
    <source>
        <dbReference type="SAM" id="Phobius"/>
    </source>
</evidence>
<dbReference type="InterPro" id="IPR000620">
    <property type="entry name" value="EamA_dom"/>
</dbReference>
<feature type="domain" description="EamA" evidence="2">
    <location>
        <begin position="4"/>
        <end position="139"/>
    </location>
</feature>
<accession>A0A382NYN0</accession>
<feature type="transmembrane region" description="Helical" evidence="1">
    <location>
        <begin position="35"/>
        <end position="53"/>
    </location>
</feature>
<protein>
    <recommendedName>
        <fullName evidence="2">EamA domain-containing protein</fullName>
    </recommendedName>
</protein>
<keyword evidence="1" id="KW-0472">Membrane</keyword>
<feature type="non-terminal residue" evidence="3">
    <location>
        <position position="166"/>
    </location>
</feature>
<evidence type="ECO:0000259" key="2">
    <source>
        <dbReference type="Pfam" id="PF00892"/>
    </source>
</evidence>
<feature type="transmembrane region" description="Helical" evidence="1">
    <location>
        <begin position="65"/>
        <end position="86"/>
    </location>
</feature>
<keyword evidence="1" id="KW-1133">Transmembrane helix</keyword>
<organism evidence="3">
    <name type="scientific">marine metagenome</name>
    <dbReference type="NCBI Taxonomy" id="408172"/>
    <lineage>
        <taxon>unclassified sequences</taxon>
        <taxon>metagenomes</taxon>
        <taxon>ecological metagenomes</taxon>
    </lineage>
</organism>
<proteinExistence type="predicted"/>
<gene>
    <name evidence="3" type="ORF">METZ01_LOCUS319073</name>
</gene>
<keyword evidence="1" id="KW-0812">Transmembrane</keyword>
<feature type="transmembrane region" description="Helical" evidence="1">
    <location>
        <begin position="106"/>
        <end position="138"/>
    </location>
</feature>
<feature type="non-terminal residue" evidence="3">
    <location>
        <position position="1"/>
    </location>
</feature>
<name>A0A382NYN0_9ZZZZ</name>
<dbReference type="Pfam" id="PF00892">
    <property type="entry name" value="EamA"/>
    <property type="match status" value="1"/>
</dbReference>
<dbReference type="AlphaFoldDB" id="A0A382NYN0"/>
<evidence type="ECO:0000313" key="3">
    <source>
        <dbReference type="EMBL" id="SVC66219.1"/>
    </source>
</evidence>
<dbReference type="SUPFAM" id="SSF103481">
    <property type="entry name" value="Multidrug resistance efflux transporter EmrE"/>
    <property type="match status" value="1"/>
</dbReference>
<dbReference type="EMBL" id="UINC01103668">
    <property type="protein sequence ID" value="SVC66219.1"/>
    <property type="molecule type" value="Genomic_DNA"/>
</dbReference>
<reference evidence="3" key="1">
    <citation type="submission" date="2018-05" db="EMBL/GenBank/DDBJ databases">
        <authorList>
            <person name="Lanie J.A."/>
            <person name="Ng W.-L."/>
            <person name="Kazmierczak K.M."/>
            <person name="Andrzejewski T.M."/>
            <person name="Davidsen T.M."/>
            <person name="Wayne K.J."/>
            <person name="Tettelin H."/>
            <person name="Glass J.I."/>
            <person name="Rusch D."/>
            <person name="Podicherti R."/>
            <person name="Tsui H.-C.T."/>
            <person name="Winkler M.E."/>
        </authorList>
    </citation>
    <scope>NUCLEOTIDE SEQUENCE</scope>
</reference>
<dbReference type="InterPro" id="IPR037185">
    <property type="entry name" value="EmrE-like"/>
</dbReference>
<dbReference type="GO" id="GO:0016020">
    <property type="term" value="C:membrane"/>
    <property type="evidence" value="ECO:0007669"/>
    <property type="project" value="InterPro"/>
</dbReference>
<sequence>VEAWLLFSLAAAFLQNLRNSLQKSINSVLSTSGAAYTRFVFGLPLAALYWILLRSYDTQPLDWGIEFLGYAALGGVAQVLAMWFLLRSFALKSFAVGTAYSKTETFQTAIFTILILGEAVTGITFVAILISFIGVCFLSLAKMTVNPREFLFSWTNKGALMGLANG</sequence>